<keyword evidence="4" id="KW-0804">Transcription</keyword>
<dbReference type="RefSeq" id="WP_009249918.1">
    <property type="nucleotide sequence ID" value="NZ_AP024846.1"/>
</dbReference>
<dbReference type="Proteomes" id="UP000462363">
    <property type="component" value="Unassembled WGS sequence"/>
</dbReference>
<dbReference type="FunFam" id="1.10.10.10:FF:000001">
    <property type="entry name" value="LysR family transcriptional regulator"/>
    <property type="match status" value="1"/>
</dbReference>
<dbReference type="Gene3D" id="3.40.190.290">
    <property type="match status" value="1"/>
</dbReference>
<dbReference type="AlphaFoldDB" id="A0A844F8D6"/>
<dbReference type="Gene3D" id="1.10.10.10">
    <property type="entry name" value="Winged helix-like DNA-binding domain superfamily/Winged helix DNA-binding domain"/>
    <property type="match status" value="1"/>
</dbReference>
<keyword evidence="3" id="KW-0238">DNA-binding</keyword>
<dbReference type="GO" id="GO:0003700">
    <property type="term" value="F:DNA-binding transcription factor activity"/>
    <property type="evidence" value="ECO:0007669"/>
    <property type="project" value="InterPro"/>
</dbReference>
<dbReference type="PRINTS" id="PR00039">
    <property type="entry name" value="HTHLYSR"/>
</dbReference>
<sequence length="312" mass="36053">MKTEQLEQLLKVLECGSISKAARKLYISQPSLTKNIAQLESEYGIKILTRTSKGIELTEEGINFVFYAKQILTATNGLNNAFRNNHADCSRLFLASQEFDFLADILHELYVENTDNHVHYNILEVDRGEVILRVLNRRSDIGLIVSYGEHEKKQMWMRDAALLDMCPLAEGEVIVCVGPNSAYYNKERLTIEDARNALTICLDVEAQAKENLYFEIADHGFNTNRIMFFNSIHLCEEMLLKTDSVMFVSEWTKNCMTNPSLHFIPVDLPRKTKLLCCTRKGESLSIHSLQFLRKLYRHFEKEDEFLKFYSSK</sequence>
<evidence type="ECO:0000313" key="6">
    <source>
        <dbReference type="EMBL" id="MSS42103.1"/>
    </source>
</evidence>
<dbReference type="PANTHER" id="PTHR30346">
    <property type="entry name" value="TRANSCRIPTIONAL DUAL REGULATOR HCAR-RELATED"/>
    <property type="match status" value="1"/>
</dbReference>
<dbReference type="GO" id="GO:0032993">
    <property type="term" value="C:protein-DNA complex"/>
    <property type="evidence" value="ECO:0007669"/>
    <property type="project" value="TreeGrafter"/>
</dbReference>
<gene>
    <name evidence="6" type="ORF">FYJ37_17860</name>
</gene>
<dbReference type="GO" id="GO:0003677">
    <property type="term" value="F:DNA binding"/>
    <property type="evidence" value="ECO:0007669"/>
    <property type="project" value="UniProtKB-KW"/>
</dbReference>
<evidence type="ECO:0000259" key="5">
    <source>
        <dbReference type="PROSITE" id="PS50931"/>
    </source>
</evidence>
<dbReference type="InterPro" id="IPR000847">
    <property type="entry name" value="LysR_HTH_N"/>
</dbReference>
<accession>A0A844F8D6</accession>
<comment type="caution">
    <text evidence="6">The sequence shown here is derived from an EMBL/GenBank/DDBJ whole genome shotgun (WGS) entry which is preliminary data.</text>
</comment>
<protein>
    <submittedName>
        <fullName evidence="6">LysR family transcriptional regulator</fullName>
    </submittedName>
</protein>
<proteinExistence type="inferred from homology"/>
<dbReference type="Pfam" id="PF03466">
    <property type="entry name" value="LysR_substrate"/>
    <property type="match status" value="1"/>
</dbReference>
<dbReference type="InterPro" id="IPR005119">
    <property type="entry name" value="LysR_subst-bd"/>
</dbReference>
<dbReference type="PANTHER" id="PTHR30346:SF0">
    <property type="entry name" value="HCA OPERON TRANSCRIPTIONAL ACTIVATOR HCAR"/>
    <property type="match status" value="1"/>
</dbReference>
<evidence type="ECO:0000313" key="7">
    <source>
        <dbReference type="Proteomes" id="UP000462363"/>
    </source>
</evidence>
<evidence type="ECO:0000256" key="4">
    <source>
        <dbReference type="ARBA" id="ARBA00023163"/>
    </source>
</evidence>
<dbReference type="InterPro" id="IPR036388">
    <property type="entry name" value="WH-like_DNA-bd_sf"/>
</dbReference>
<dbReference type="Pfam" id="PF00126">
    <property type="entry name" value="HTH_1"/>
    <property type="match status" value="1"/>
</dbReference>
<feature type="domain" description="HTH lysR-type" evidence="5">
    <location>
        <begin position="1"/>
        <end position="58"/>
    </location>
</feature>
<organism evidence="6 7">
    <name type="scientific">Clostridium scindens (strain JCM 10418 / VPI 12708)</name>
    <dbReference type="NCBI Taxonomy" id="29347"/>
    <lineage>
        <taxon>Bacteria</taxon>
        <taxon>Bacillati</taxon>
        <taxon>Bacillota</taxon>
        <taxon>Clostridia</taxon>
        <taxon>Lachnospirales</taxon>
        <taxon>Lachnospiraceae</taxon>
    </lineage>
</organism>
<dbReference type="EMBL" id="VUMB01000096">
    <property type="protein sequence ID" value="MSS42103.1"/>
    <property type="molecule type" value="Genomic_DNA"/>
</dbReference>
<dbReference type="CDD" id="cd05466">
    <property type="entry name" value="PBP2_LTTR_substrate"/>
    <property type="match status" value="1"/>
</dbReference>
<comment type="similarity">
    <text evidence="1">Belongs to the LysR transcriptional regulatory family.</text>
</comment>
<dbReference type="InterPro" id="IPR036390">
    <property type="entry name" value="WH_DNA-bd_sf"/>
</dbReference>
<evidence type="ECO:0000256" key="2">
    <source>
        <dbReference type="ARBA" id="ARBA00023015"/>
    </source>
</evidence>
<dbReference type="SUPFAM" id="SSF46785">
    <property type="entry name" value="Winged helix' DNA-binding domain"/>
    <property type="match status" value="1"/>
</dbReference>
<dbReference type="PROSITE" id="PS50931">
    <property type="entry name" value="HTH_LYSR"/>
    <property type="match status" value="1"/>
</dbReference>
<evidence type="ECO:0000256" key="3">
    <source>
        <dbReference type="ARBA" id="ARBA00023125"/>
    </source>
</evidence>
<dbReference type="SUPFAM" id="SSF53850">
    <property type="entry name" value="Periplasmic binding protein-like II"/>
    <property type="match status" value="1"/>
</dbReference>
<reference evidence="6 7" key="1">
    <citation type="submission" date="2019-08" db="EMBL/GenBank/DDBJ databases">
        <title>In-depth cultivation of the pig gut microbiome towards novel bacterial diversity and tailored functional studies.</title>
        <authorList>
            <person name="Wylensek D."/>
            <person name="Hitch T.C.A."/>
            <person name="Clavel T."/>
        </authorList>
    </citation>
    <scope>NUCLEOTIDE SEQUENCE [LARGE SCALE GENOMIC DNA]</scope>
    <source>
        <strain evidence="6 7">BL-389-WT-3D</strain>
    </source>
</reference>
<name>A0A844F8D6_CLOSV</name>
<keyword evidence="2" id="KW-0805">Transcription regulation</keyword>
<evidence type="ECO:0000256" key="1">
    <source>
        <dbReference type="ARBA" id="ARBA00009437"/>
    </source>
</evidence>